<name>A0A8J4TJM5_9TREM</name>
<evidence type="ECO:0000256" key="1">
    <source>
        <dbReference type="SAM" id="MobiDB-lite"/>
    </source>
</evidence>
<proteinExistence type="predicted"/>
<reference evidence="2" key="1">
    <citation type="submission" date="2019-05" db="EMBL/GenBank/DDBJ databases">
        <title>Annotation for the trematode Paragonimus heterotremus.</title>
        <authorList>
            <person name="Choi Y.-J."/>
        </authorList>
    </citation>
    <scope>NUCLEOTIDE SEQUENCE</scope>
    <source>
        <strain evidence="2">LC</strain>
    </source>
</reference>
<sequence length="132" mass="14463">MHSVEGPVDPGAGCSDIPEEEVKNEVPNEGGMVNMNEELRPNLNAGNDVNIDGSLKLNPVEESTDVRADYFSSLTAVFNDGLNLTISPAKQAYKSPWKVRLVVIFILPHIIVFELPKLPTDFWGIQMLGAKT</sequence>
<gene>
    <name evidence="2" type="ORF">PHET_05724</name>
</gene>
<protein>
    <submittedName>
        <fullName evidence="2">Uncharacterized protein</fullName>
    </submittedName>
</protein>
<evidence type="ECO:0000313" key="3">
    <source>
        <dbReference type="Proteomes" id="UP000748531"/>
    </source>
</evidence>
<organism evidence="2 3">
    <name type="scientific">Paragonimus heterotremus</name>
    <dbReference type="NCBI Taxonomy" id="100268"/>
    <lineage>
        <taxon>Eukaryota</taxon>
        <taxon>Metazoa</taxon>
        <taxon>Spiralia</taxon>
        <taxon>Lophotrochozoa</taxon>
        <taxon>Platyhelminthes</taxon>
        <taxon>Trematoda</taxon>
        <taxon>Digenea</taxon>
        <taxon>Plagiorchiida</taxon>
        <taxon>Troglotremata</taxon>
        <taxon>Troglotrematidae</taxon>
        <taxon>Paragonimus</taxon>
    </lineage>
</organism>
<evidence type="ECO:0000313" key="2">
    <source>
        <dbReference type="EMBL" id="KAF5400334.1"/>
    </source>
</evidence>
<feature type="region of interest" description="Disordered" evidence="1">
    <location>
        <begin position="1"/>
        <end position="35"/>
    </location>
</feature>
<comment type="caution">
    <text evidence="2">The sequence shown here is derived from an EMBL/GenBank/DDBJ whole genome shotgun (WGS) entry which is preliminary data.</text>
</comment>
<dbReference type="AlphaFoldDB" id="A0A8J4TJM5"/>
<dbReference type="Proteomes" id="UP000748531">
    <property type="component" value="Unassembled WGS sequence"/>
</dbReference>
<accession>A0A8J4TJM5</accession>
<keyword evidence="3" id="KW-1185">Reference proteome</keyword>
<dbReference type="EMBL" id="LUCH01003279">
    <property type="protein sequence ID" value="KAF5400334.1"/>
    <property type="molecule type" value="Genomic_DNA"/>
</dbReference>